<feature type="transmembrane region" description="Helical" evidence="7">
    <location>
        <begin position="162"/>
        <end position="185"/>
    </location>
</feature>
<keyword evidence="3 7" id="KW-0812">Transmembrane</keyword>
<keyword evidence="4 7" id="KW-1133">Transmembrane helix</keyword>
<dbReference type="CDD" id="cd17330">
    <property type="entry name" value="MFS_SLC46_TetA_like"/>
    <property type="match status" value="1"/>
</dbReference>
<evidence type="ECO:0000256" key="5">
    <source>
        <dbReference type="ARBA" id="ARBA00023136"/>
    </source>
</evidence>
<evidence type="ECO:0000256" key="7">
    <source>
        <dbReference type="SAM" id="Phobius"/>
    </source>
</evidence>
<feature type="transmembrane region" description="Helical" evidence="7">
    <location>
        <begin position="456"/>
        <end position="474"/>
    </location>
</feature>
<gene>
    <name evidence="9" type="ORF">Moror_9098</name>
</gene>
<feature type="region of interest" description="Disordered" evidence="6">
    <location>
        <begin position="1"/>
        <end position="29"/>
    </location>
</feature>
<accession>V2XGI9</accession>
<keyword evidence="5 7" id="KW-0472">Membrane</keyword>
<evidence type="ECO:0000256" key="2">
    <source>
        <dbReference type="ARBA" id="ARBA00022448"/>
    </source>
</evidence>
<comment type="subcellular location">
    <subcellularLocation>
        <location evidence="1">Membrane</location>
        <topology evidence="1">Multi-pass membrane protein</topology>
    </subcellularLocation>
</comment>
<dbReference type="Gene3D" id="1.20.1250.20">
    <property type="entry name" value="MFS general substrate transporter like domains"/>
    <property type="match status" value="1"/>
</dbReference>
<evidence type="ECO:0000313" key="9">
    <source>
        <dbReference type="EMBL" id="ESK92847.1"/>
    </source>
</evidence>
<evidence type="ECO:0000256" key="3">
    <source>
        <dbReference type="ARBA" id="ARBA00022692"/>
    </source>
</evidence>
<feature type="domain" description="Major facilitator superfamily (MFS) profile" evidence="8">
    <location>
        <begin position="35"/>
        <end position="482"/>
    </location>
</feature>
<name>V2XGI9_MONRO</name>
<dbReference type="Proteomes" id="UP000017559">
    <property type="component" value="Unassembled WGS sequence"/>
</dbReference>
<dbReference type="KEGG" id="mrr:Moror_9098"/>
<evidence type="ECO:0000256" key="1">
    <source>
        <dbReference type="ARBA" id="ARBA00004141"/>
    </source>
</evidence>
<dbReference type="GO" id="GO:0022857">
    <property type="term" value="F:transmembrane transporter activity"/>
    <property type="evidence" value="ECO:0007669"/>
    <property type="project" value="InterPro"/>
</dbReference>
<evidence type="ECO:0000313" key="10">
    <source>
        <dbReference type="Proteomes" id="UP000017559"/>
    </source>
</evidence>
<proteinExistence type="predicted"/>
<evidence type="ECO:0000256" key="6">
    <source>
        <dbReference type="SAM" id="MobiDB-lite"/>
    </source>
</evidence>
<evidence type="ECO:0000259" key="8">
    <source>
        <dbReference type="PROSITE" id="PS50850"/>
    </source>
</evidence>
<feature type="transmembrane region" description="Helical" evidence="7">
    <location>
        <begin position="313"/>
        <end position="332"/>
    </location>
</feature>
<feature type="transmembrane region" description="Helical" evidence="7">
    <location>
        <begin position="274"/>
        <end position="301"/>
    </location>
</feature>
<comment type="caution">
    <text evidence="9">The sequence shown here is derived from an EMBL/GenBank/DDBJ whole genome shotgun (WGS) entry which is preliminary data.</text>
</comment>
<protein>
    <submittedName>
        <fullName evidence="9">Major facilitator superfamily multidrug-dha1 sub-family</fullName>
    </submittedName>
</protein>
<dbReference type="SUPFAM" id="SSF103473">
    <property type="entry name" value="MFS general substrate transporter"/>
    <property type="match status" value="1"/>
</dbReference>
<feature type="transmembrane region" description="Helical" evidence="7">
    <location>
        <begin position="205"/>
        <end position="224"/>
    </location>
</feature>
<evidence type="ECO:0000256" key="4">
    <source>
        <dbReference type="ARBA" id="ARBA00022989"/>
    </source>
</evidence>
<dbReference type="InterPro" id="IPR020846">
    <property type="entry name" value="MFS_dom"/>
</dbReference>
<dbReference type="InterPro" id="IPR036259">
    <property type="entry name" value="MFS_trans_sf"/>
</dbReference>
<feature type="transmembrane region" description="Helical" evidence="7">
    <location>
        <begin position="416"/>
        <end position="436"/>
    </location>
</feature>
<reference evidence="9 10" key="1">
    <citation type="journal article" date="2014" name="BMC Genomics">
        <title>Genome and secretome analysis of the hemibiotrophic fungal pathogen, Moniliophthora roreri, which causes frosty pod rot disease of cacao: mechanisms of the biotrophic and necrotrophic phases.</title>
        <authorList>
            <person name="Meinhardt L.W."/>
            <person name="Costa G.G.L."/>
            <person name="Thomazella D.P.T."/>
            <person name="Teixeira P.J.P.L."/>
            <person name="Carazzolle M.F."/>
            <person name="Schuster S.C."/>
            <person name="Carlson J.E."/>
            <person name="Guiltinan M.J."/>
            <person name="Mieczkowski P."/>
            <person name="Farmer A."/>
            <person name="Ramaraj T."/>
            <person name="Crozier J."/>
            <person name="Davis R.E."/>
            <person name="Shao J."/>
            <person name="Melnick R.L."/>
            <person name="Pereira G.A.G."/>
            <person name="Bailey B.A."/>
        </authorList>
    </citation>
    <scope>NUCLEOTIDE SEQUENCE [LARGE SCALE GENOMIC DNA]</scope>
    <source>
        <strain evidence="9 10">MCA 2997</strain>
    </source>
</reference>
<sequence>MSSLLSNTSSDDELTPLLHNTEPEEKKPPTSFAQQLAVLCYLRLLDPLNFTQIFPYINQFLSDLHASKDASRIGLYSGLESAFAFAQLLAIYPWASLSDRVGRKPIILTGVLGLSCATLAFGFSPNFASMLISRALAGIFSGNVPLVPTVLCEITNASNQAFAFSLFSVWWPVGAIIGPLVGGFFSNPKILPDPFRYRIFEDHPYFLPCLIVASINFLGAMLASSVLKEVIFVNIMAFFNSITDLCLSRQDNLNRKPSFAITTRTLLSIPVFRSLCASACSLSFITVAFEAVFVLFCYSPIKQGGLALSVREIGFSLAFSGFAAAFSQVLIMPILLRRFDHAKLYFACVALWPFVFLALPGLNILARCGFDEATGKPSPAYMAMIWTGIAAILAIARLGFWPYSINMLLVKRHSPASVLGSANGLLQFFICLSRAFGPITASSIFAVSVEGNVVSGYLWALFLSATAMVGMLLARNMVRYSSRVEMVQE</sequence>
<feature type="transmembrane region" description="Helical" evidence="7">
    <location>
        <begin position="106"/>
        <end position="123"/>
    </location>
</feature>
<feature type="transmembrane region" description="Helical" evidence="7">
    <location>
        <begin position="378"/>
        <end position="396"/>
    </location>
</feature>
<dbReference type="GO" id="GO:0016020">
    <property type="term" value="C:membrane"/>
    <property type="evidence" value="ECO:0007669"/>
    <property type="project" value="UniProtKB-SubCell"/>
</dbReference>
<keyword evidence="10" id="KW-1185">Reference proteome</keyword>
<dbReference type="EMBL" id="AWSO01000242">
    <property type="protein sequence ID" value="ESK92847.1"/>
    <property type="molecule type" value="Genomic_DNA"/>
</dbReference>
<dbReference type="HOGENOM" id="CLU_001265_54_6_1"/>
<dbReference type="PROSITE" id="PS50850">
    <property type="entry name" value="MFS"/>
    <property type="match status" value="1"/>
</dbReference>
<dbReference type="PRINTS" id="PR01035">
    <property type="entry name" value="TCRTETA"/>
</dbReference>
<dbReference type="AlphaFoldDB" id="V2XGI9"/>
<dbReference type="Pfam" id="PF07690">
    <property type="entry name" value="MFS_1"/>
    <property type="match status" value="1"/>
</dbReference>
<dbReference type="PANTHER" id="PTHR23504:SF15">
    <property type="entry name" value="MAJOR FACILITATOR SUPERFAMILY (MFS) PROFILE DOMAIN-CONTAINING PROTEIN"/>
    <property type="match status" value="1"/>
</dbReference>
<feature type="transmembrane region" description="Helical" evidence="7">
    <location>
        <begin position="344"/>
        <end position="366"/>
    </location>
</feature>
<dbReference type="PANTHER" id="PTHR23504">
    <property type="entry name" value="MAJOR FACILITATOR SUPERFAMILY DOMAIN-CONTAINING PROTEIN 10"/>
    <property type="match status" value="1"/>
</dbReference>
<dbReference type="InterPro" id="IPR001958">
    <property type="entry name" value="Tet-R_TetA/multi-R_MdtG-like"/>
</dbReference>
<keyword evidence="2" id="KW-0813">Transport</keyword>
<dbReference type="InterPro" id="IPR011701">
    <property type="entry name" value="MFS"/>
</dbReference>
<feature type="transmembrane region" description="Helical" evidence="7">
    <location>
        <begin position="73"/>
        <end position="94"/>
    </location>
</feature>
<dbReference type="OrthoDB" id="419616at2759"/>
<organism evidence="9 10">
    <name type="scientific">Moniliophthora roreri (strain MCA 2997)</name>
    <name type="common">Cocoa frosty pod rot fungus</name>
    <name type="synonym">Crinipellis roreri</name>
    <dbReference type="NCBI Taxonomy" id="1381753"/>
    <lineage>
        <taxon>Eukaryota</taxon>
        <taxon>Fungi</taxon>
        <taxon>Dikarya</taxon>
        <taxon>Basidiomycota</taxon>
        <taxon>Agaricomycotina</taxon>
        <taxon>Agaricomycetes</taxon>
        <taxon>Agaricomycetidae</taxon>
        <taxon>Agaricales</taxon>
        <taxon>Marasmiineae</taxon>
        <taxon>Marasmiaceae</taxon>
        <taxon>Moniliophthora</taxon>
    </lineage>
</organism>